<comment type="caution">
    <text evidence="1">The sequence shown here is derived from an EMBL/GenBank/DDBJ whole genome shotgun (WGS) entry which is preliminary data.</text>
</comment>
<dbReference type="EMBL" id="MU007055">
    <property type="protein sequence ID" value="KAF2428318.1"/>
    <property type="molecule type" value="Genomic_DNA"/>
</dbReference>
<protein>
    <submittedName>
        <fullName evidence="1">Uncharacterized protein</fullName>
    </submittedName>
</protein>
<dbReference type="Proteomes" id="UP000800235">
    <property type="component" value="Unassembled WGS sequence"/>
</dbReference>
<reference evidence="1" key="1">
    <citation type="journal article" date="2020" name="Stud. Mycol.">
        <title>101 Dothideomycetes genomes: a test case for predicting lifestyles and emergence of pathogens.</title>
        <authorList>
            <person name="Haridas S."/>
            <person name="Albert R."/>
            <person name="Binder M."/>
            <person name="Bloem J."/>
            <person name="Labutti K."/>
            <person name="Salamov A."/>
            <person name="Andreopoulos B."/>
            <person name="Baker S."/>
            <person name="Barry K."/>
            <person name="Bills G."/>
            <person name="Bluhm B."/>
            <person name="Cannon C."/>
            <person name="Castanera R."/>
            <person name="Culley D."/>
            <person name="Daum C."/>
            <person name="Ezra D."/>
            <person name="Gonzalez J."/>
            <person name="Henrissat B."/>
            <person name="Kuo A."/>
            <person name="Liang C."/>
            <person name="Lipzen A."/>
            <person name="Lutzoni F."/>
            <person name="Magnuson J."/>
            <person name="Mondo S."/>
            <person name="Nolan M."/>
            <person name="Ohm R."/>
            <person name="Pangilinan J."/>
            <person name="Park H.-J."/>
            <person name="Ramirez L."/>
            <person name="Alfaro M."/>
            <person name="Sun H."/>
            <person name="Tritt A."/>
            <person name="Yoshinaga Y."/>
            <person name="Zwiers L.-H."/>
            <person name="Turgeon B."/>
            <person name="Goodwin S."/>
            <person name="Spatafora J."/>
            <person name="Crous P."/>
            <person name="Grigoriev I."/>
        </authorList>
    </citation>
    <scope>NUCLEOTIDE SEQUENCE</scope>
    <source>
        <strain evidence="1">CBS 130266</strain>
    </source>
</reference>
<sequence>MDLRFHGTNTALDLFTLKMTTPTAASSTPAIRTGTTCRRDPYREEWLQVKSAINVSATGEAIKNLIRTEIVLRTAINYIIDIKNLLDDERLIQTLSRQNTTTPENEALKTVLQQKRLVMQQVWEFNERHLDKFVASKYLGDFIVGSNAGFLSSWFYRLVSRNKHMGMMGLALQRLVDDLNQHRGWVSTDGLPAVVPLTLDPFNP</sequence>
<gene>
    <name evidence="1" type="ORF">EJ08DRAFT_680649</name>
</gene>
<organism evidence="1 2">
    <name type="scientific">Tothia fuscella</name>
    <dbReference type="NCBI Taxonomy" id="1048955"/>
    <lineage>
        <taxon>Eukaryota</taxon>
        <taxon>Fungi</taxon>
        <taxon>Dikarya</taxon>
        <taxon>Ascomycota</taxon>
        <taxon>Pezizomycotina</taxon>
        <taxon>Dothideomycetes</taxon>
        <taxon>Pleosporomycetidae</taxon>
        <taxon>Venturiales</taxon>
        <taxon>Cylindrosympodiaceae</taxon>
        <taxon>Tothia</taxon>
    </lineage>
</organism>
<evidence type="ECO:0000313" key="1">
    <source>
        <dbReference type="EMBL" id="KAF2428318.1"/>
    </source>
</evidence>
<evidence type="ECO:0000313" key="2">
    <source>
        <dbReference type="Proteomes" id="UP000800235"/>
    </source>
</evidence>
<dbReference type="AlphaFoldDB" id="A0A9P4NNP1"/>
<keyword evidence="2" id="KW-1185">Reference proteome</keyword>
<proteinExistence type="predicted"/>
<name>A0A9P4NNP1_9PEZI</name>
<accession>A0A9P4NNP1</accession>